<evidence type="ECO:0000256" key="5">
    <source>
        <dbReference type="ARBA" id="ARBA00023002"/>
    </source>
</evidence>
<dbReference type="Pfam" id="PF01494">
    <property type="entry name" value="FAD_binding_3"/>
    <property type="match status" value="2"/>
</dbReference>
<dbReference type="SUPFAM" id="SSF52833">
    <property type="entry name" value="Thioredoxin-like"/>
    <property type="match status" value="1"/>
</dbReference>
<evidence type="ECO:0000256" key="4">
    <source>
        <dbReference type="ARBA" id="ARBA00022827"/>
    </source>
</evidence>
<comment type="cofactor">
    <cofactor evidence="1">
        <name>FAD</name>
        <dbReference type="ChEBI" id="CHEBI:57692"/>
    </cofactor>
</comment>
<dbReference type="Gene3D" id="3.50.50.60">
    <property type="entry name" value="FAD/NAD(P)-binding domain"/>
    <property type="match status" value="2"/>
</dbReference>
<organism evidence="8 9">
    <name type="scientific">Mortierella alpina</name>
    <name type="common">Oleaginous fungus</name>
    <name type="synonym">Mortierella renispora</name>
    <dbReference type="NCBI Taxonomy" id="64518"/>
    <lineage>
        <taxon>Eukaryota</taxon>
        <taxon>Fungi</taxon>
        <taxon>Fungi incertae sedis</taxon>
        <taxon>Mucoromycota</taxon>
        <taxon>Mortierellomycotina</taxon>
        <taxon>Mortierellomycetes</taxon>
        <taxon>Mortierellales</taxon>
        <taxon>Mortierellaceae</taxon>
        <taxon>Mortierella</taxon>
    </lineage>
</organism>
<dbReference type="GO" id="GO:0071949">
    <property type="term" value="F:FAD binding"/>
    <property type="evidence" value="ECO:0007669"/>
    <property type="project" value="InterPro"/>
</dbReference>
<evidence type="ECO:0000256" key="3">
    <source>
        <dbReference type="ARBA" id="ARBA00022630"/>
    </source>
</evidence>
<evidence type="ECO:0000256" key="2">
    <source>
        <dbReference type="ARBA" id="ARBA00007801"/>
    </source>
</evidence>
<feature type="domain" description="Phenol hydroxylase-like C-terminal dimerisation" evidence="7">
    <location>
        <begin position="408"/>
        <end position="621"/>
    </location>
</feature>
<dbReference type="InterPro" id="IPR002938">
    <property type="entry name" value="FAD-bd"/>
</dbReference>
<sequence>MATAASRPSFSSEIPVLISGAGPVGLMAAIMLTRLGVPCRIIERDMAISGLIDRFLAKGHPISKFNIYFNDTLSQFPGLVNSISHYDYALFIEQAKTVAILNEELEAQGSKVERGWELMDTKVVEERGKNWVETTIRRALDGTNTRSTESNIVGVVELDAEQVDKEYETEIVRSEYLIAADGGKSVVRHKVNIPFVGRTLDNTIILFDGNVDTDLDISNITVINGRSNKTMNVFPLSNKQYRIMVDASELDPKQELTLEAFAKIAQAAAAPAKFSIKSSNWLTFYKVNERRAESFAYKNRIFLAGDAAHVHSPAGGQGMNLGLQDAYNLTWKLALVLNGLADPHLLETYHDERAPVATNVIGMSANMFAAGFSNRLAHRILRKTITTFASFLLRFVAIPAGRVSMLAIRYNENAINQRHSTQPALKEEYQVGQRAHDGPLARVLLGGKTSEEPVRLHQLLHGPGTFHILVFTSDMLSVTAPKVKATDRQGIARTNEEQLNKNLTRYLEEWQSRWSLGTKQHPKRPLFNAHVIAALPETLSASHFEDPSRIQADSLSTKEIGKGRVYLDTTSIVHERYGVPVKAGSGAIVVIRPDSHVGYRVQGAGTSAWEDVDHYLNTILKVHS</sequence>
<dbReference type="PRINTS" id="PR00420">
    <property type="entry name" value="RNGMNOXGNASE"/>
</dbReference>
<dbReference type="InterPro" id="IPR036188">
    <property type="entry name" value="FAD/NAD-bd_sf"/>
</dbReference>
<feature type="domain" description="FAD-binding" evidence="6">
    <location>
        <begin position="159"/>
        <end position="361"/>
    </location>
</feature>
<name>A0A9P6LZC8_MORAP</name>
<dbReference type="SUPFAM" id="SSF54373">
    <property type="entry name" value="FAD-linked reductases, C-terminal domain"/>
    <property type="match status" value="1"/>
</dbReference>
<proteinExistence type="inferred from homology"/>
<reference evidence="8" key="1">
    <citation type="journal article" date="2020" name="Fungal Divers.">
        <title>Resolving the Mortierellaceae phylogeny through synthesis of multi-gene phylogenetics and phylogenomics.</title>
        <authorList>
            <person name="Vandepol N."/>
            <person name="Liber J."/>
            <person name="Desiro A."/>
            <person name="Na H."/>
            <person name="Kennedy M."/>
            <person name="Barry K."/>
            <person name="Grigoriev I.V."/>
            <person name="Miller A.N."/>
            <person name="O'Donnell K."/>
            <person name="Stajich J.E."/>
            <person name="Bonito G."/>
        </authorList>
    </citation>
    <scope>NUCLEOTIDE SEQUENCE</scope>
    <source>
        <strain evidence="8">CK1249</strain>
    </source>
</reference>
<evidence type="ECO:0000313" key="9">
    <source>
        <dbReference type="Proteomes" id="UP000738359"/>
    </source>
</evidence>
<feature type="domain" description="FAD-binding" evidence="6">
    <location>
        <begin position="14"/>
        <end position="45"/>
    </location>
</feature>
<keyword evidence="9" id="KW-1185">Reference proteome</keyword>
<evidence type="ECO:0000256" key="1">
    <source>
        <dbReference type="ARBA" id="ARBA00001974"/>
    </source>
</evidence>
<dbReference type="EMBL" id="JAAAHY010001022">
    <property type="protein sequence ID" value="KAF9953712.1"/>
    <property type="molecule type" value="Genomic_DNA"/>
</dbReference>
<keyword evidence="4" id="KW-0274">FAD</keyword>
<accession>A0A9P6LZC8</accession>
<dbReference type="AlphaFoldDB" id="A0A9P6LZC8"/>
<dbReference type="SUPFAM" id="SSF51905">
    <property type="entry name" value="FAD/NAD(P)-binding domain"/>
    <property type="match status" value="1"/>
</dbReference>
<dbReference type="InterPro" id="IPR012941">
    <property type="entry name" value="Phe_hydrox_C_dim_dom"/>
</dbReference>
<evidence type="ECO:0000259" key="6">
    <source>
        <dbReference type="Pfam" id="PF01494"/>
    </source>
</evidence>
<gene>
    <name evidence="8" type="ORF">BGZ70_000144</name>
</gene>
<evidence type="ECO:0000313" key="8">
    <source>
        <dbReference type="EMBL" id="KAF9953712.1"/>
    </source>
</evidence>
<keyword evidence="5" id="KW-0560">Oxidoreductase</keyword>
<dbReference type="PANTHER" id="PTHR43004">
    <property type="entry name" value="TRK SYSTEM POTASSIUM UPTAKE PROTEIN"/>
    <property type="match status" value="1"/>
</dbReference>
<dbReference type="PANTHER" id="PTHR43004:SF19">
    <property type="entry name" value="BINDING MONOOXYGENASE, PUTATIVE (JCVI)-RELATED"/>
    <property type="match status" value="1"/>
</dbReference>
<evidence type="ECO:0008006" key="10">
    <source>
        <dbReference type="Google" id="ProtNLM"/>
    </source>
</evidence>
<comment type="caution">
    <text evidence="8">The sequence shown here is derived from an EMBL/GenBank/DDBJ whole genome shotgun (WGS) entry which is preliminary data.</text>
</comment>
<dbReference type="Gene3D" id="3.30.70.2450">
    <property type="match status" value="1"/>
</dbReference>
<dbReference type="Pfam" id="PF07976">
    <property type="entry name" value="Phe_hydrox_dim"/>
    <property type="match status" value="1"/>
</dbReference>
<dbReference type="Proteomes" id="UP000738359">
    <property type="component" value="Unassembled WGS sequence"/>
</dbReference>
<comment type="similarity">
    <text evidence="2">Belongs to the PheA/TfdB FAD monooxygenase family.</text>
</comment>
<dbReference type="OrthoDB" id="2690153at2759"/>
<dbReference type="InterPro" id="IPR038220">
    <property type="entry name" value="PHOX_C_sf"/>
</dbReference>
<dbReference type="InterPro" id="IPR036249">
    <property type="entry name" value="Thioredoxin-like_sf"/>
</dbReference>
<dbReference type="InterPro" id="IPR050641">
    <property type="entry name" value="RIFMO-like"/>
</dbReference>
<keyword evidence="3" id="KW-0285">Flavoprotein</keyword>
<dbReference type="Gene3D" id="3.40.30.20">
    <property type="match status" value="1"/>
</dbReference>
<protein>
    <recommendedName>
        <fullName evidence="10">FAD-binding domain-containing protein</fullName>
    </recommendedName>
</protein>
<dbReference type="GO" id="GO:0016709">
    <property type="term" value="F:oxidoreductase activity, acting on paired donors, with incorporation or reduction of molecular oxygen, NAD(P)H as one donor, and incorporation of one atom of oxygen"/>
    <property type="evidence" value="ECO:0007669"/>
    <property type="project" value="UniProtKB-ARBA"/>
</dbReference>
<evidence type="ECO:0000259" key="7">
    <source>
        <dbReference type="Pfam" id="PF07976"/>
    </source>
</evidence>